<dbReference type="PANTHER" id="PTHR14209">
    <property type="entry name" value="ISOAMYL ACETATE-HYDROLYZING ESTERASE 1"/>
    <property type="match status" value="1"/>
</dbReference>
<evidence type="ECO:0000313" key="3">
    <source>
        <dbReference type="EMBL" id="KAL0317072.1"/>
    </source>
</evidence>
<dbReference type="GO" id="GO:0016788">
    <property type="term" value="F:hydrolase activity, acting on ester bonds"/>
    <property type="evidence" value="ECO:0007669"/>
    <property type="project" value="InterPro"/>
</dbReference>
<dbReference type="InterPro" id="IPR001087">
    <property type="entry name" value="GDSL"/>
</dbReference>
<protein>
    <submittedName>
        <fullName evidence="3">GDSL esterase/lipase CPRD49</fullName>
    </submittedName>
</protein>
<comment type="caution">
    <text evidence="3">The sequence shown here is derived from an EMBL/GenBank/DDBJ whole genome shotgun (WGS) entry which is preliminary data.</text>
</comment>
<dbReference type="Pfam" id="PF00657">
    <property type="entry name" value="Lipase_GDSL"/>
    <property type="match status" value="1"/>
</dbReference>
<dbReference type="InterPro" id="IPR045136">
    <property type="entry name" value="Iah1-like"/>
</dbReference>
<evidence type="ECO:0000256" key="1">
    <source>
        <dbReference type="ARBA" id="ARBA00008668"/>
    </source>
</evidence>
<reference evidence="3" key="1">
    <citation type="submission" date="2020-06" db="EMBL/GenBank/DDBJ databases">
        <authorList>
            <person name="Li T."/>
            <person name="Hu X."/>
            <person name="Zhang T."/>
            <person name="Song X."/>
            <person name="Zhang H."/>
            <person name="Dai N."/>
            <person name="Sheng W."/>
            <person name="Hou X."/>
            <person name="Wei L."/>
        </authorList>
    </citation>
    <scope>NUCLEOTIDE SEQUENCE</scope>
    <source>
        <strain evidence="3">G01</strain>
        <tissue evidence="3">Leaf</tissue>
    </source>
</reference>
<feature type="transmembrane region" description="Helical" evidence="2">
    <location>
        <begin position="104"/>
        <end position="127"/>
    </location>
</feature>
<dbReference type="EMBL" id="JACGWK010000014">
    <property type="protein sequence ID" value="KAL0317072.1"/>
    <property type="molecule type" value="Genomic_DNA"/>
</dbReference>
<accession>A0AAW2LCI9</accession>
<proteinExistence type="inferred from homology"/>
<keyword evidence="2" id="KW-1133">Transmembrane helix</keyword>
<dbReference type="PANTHER" id="PTHR14209:SF9">
    <property type="entry name" value="GDSL ESTERASE_LIPASE CPRD49"/>
    <property type="match status" value="1"/>
</dbReference>
<gene>
    <name evidence="3" type="ORF">Sangu_2121500</name>
</gene>
<keyword evidence="2" id="KW-0472">Membrane</keyword>
<keyword evidence="2" id="KW-0812">Transmembrane</keyword>
<organism evidence="3">
    <name type="scientific">Sesamum angustifolium</name>
    <dbReference type="NCBI Taxonomy" id="2727405"/>
    <lineage>
        <taxon>Eukaryota</taxon>
        <taxon>Viridiplantae</taxon>
        <taxon>Streptophyta</taxon>
        <taxon>Embryophyta</taxon>
        <taxon>Tracheophyta</taxon>
        <taxon>Spermatophyta</taxon>
        <taxon>Magnoliopsida</taxon>
        <taxon>eudicotyledons</taxon>
        <taxon>Gunneridae</taxon>
        <taxon>Pentapetalae</taxon>
        <taxon>asterids</taxon>
        <taxon>lamiids</taxon>
        <taxon>Lamiales</taxon>
        <taxon>Pedaliaceae</taxon>
        <taxon>Sesamum</taxon>
    </lineage>
</organism>
<dbReference type="InterPro" id="IPR036514">
    <property type="entry name" value="SGNH_hydro_sf"/>
</dbReference>
<evidence type="ECO:0000256" key="2">
    <source>
        <dbReference type="SAM" id="Phobius"/>
    </source>
</evidence>
<sequence>MVGPERPLFVLFGSSIVQLSFSNGGWGAILSDIYARKADIITRGYYGWNSRRAVQILDQVFPKDAAAIAFLVICILAMIPWELISSGLGPHVPLPEYIENMRKIAIHLKLSSIVILLSFSMAFMFTIRKTALIRISSDNTRLIFLSCPPVNEAKLRENTSSYFSELVRTNELCRIYSEACIELCREMDLKVIDLWTAIQEREDWLNACFTDGVHLSAEGSKVVVEEILKVLKQAEWEPSLHWKSMPTEFSEDSPYDLVAADGKTTINPSEWTFHREIQWD</sequence>
<comment type="similarity">
    <text evidence="1">Belongs to the 'GDSL' lipolytic enzyme family.</text>
</comment>
<dbReference type="CDD" id="cd01838">
    <property type="entry name" value="Isoamyl_acetate_hydrolase_like"/>
    <property type="match status" value="1"/>
</dbReference>
<name>A0AAW2LCI9_9LAMI</name>
<feature type="transmembrane region" description="Helical" evidence="2">
    <location>
        <begin position="65"/>
        <end position="84"/>
    </location>
</feature>
<dbReference type="AlphaFoldDB" id="A0AAW2LCI9"/>
<reference evidence="3" key="2">
    <citation type="journal article" date="2024" name="Plant">
        <title>Genomic evolution and insights into agronomic trait innovations of Sesamum species.</title>
        <authorList>
            <person name="Miao H."/>
            <person name="Wang L."/>
            <person name="Qu L."/>
            <person name="Liu H."/>
            <person name="Sun Y."/>
            <person name="Le M."/>
            <person name="Wang Q."/>
            <person name="Wei S."/>
            <person name="Zheng Y."/>
            <person name="Lin W."/>
            <person name="Duan Y."/>
            <person name="Cao H."/>
            <person name="Xiong S."/>
            <person name="Wang X."/>
            <person name="Wei L."/>
            <person name="Li C."/>
            <person name="Ma Q."/>
            <person name="Ju M."/>
            <person name="Zhao R."/>
            <person name="Li G."/>
            <person name="Mu C."/>
            <person name="Tian Q."/>
            <person name="Mei H."/>
            <person name="Zhang T."/>
            <person name="Gao T."/>
            <person name="Zhang H."/>
        </authorList>
    </citation>
    <scope>NUCLEOTIDE SEQUENCE</scope>
    <source>
        <strain evidence="3">G01</strain>
    </source>
</reference>
<dbReference type="Gene3D" id="3.40.50.1110">
    <property type="entry name" value="SGNH hydrolase"/>
    <property type="match status" value="1"/>
</dbReference>
<dbReference type="SUPFAM" id="SSF52266">
    <property type="entry name" value="SGNH hydrolase"/>
    <property type="match status" value="1"/>
</dbReference>